<evidence type="ECO:0000256" key="1">
    <source>
        <dbReference type="ARBA" id="ARBA00010552"/>
    </source>
</evidence>
<feature type="chain" id="PRO_5012092869" evidence="2">
    <location>
        <begin position="19"/>
        <end position="155"/>
    </location>
</feature>
<evidence type="ECO:0000256" key="2">
    <source>
        <dbReference type="SAM" id="SignalP"/>
    </source>
</evidence>
<accession>A0A1M5BMJ9</accession>
<dbReference type="GO" id="GO:0019239">
    <property type="term" value="F:deaminase activity"/>
    <property type="evidence" value="ECO:0007669"/>
    <property type="project" value="TreeGrafter"/>
</dbReference>
<dbReference type="Pfam" id="PF01042">
    <property type="entry name" value="Ribonuc_L-PSP"/>
    <property type="match status" value="1"/>
</dbReference>
<gene>
    <name evidence="3" type="ORF">SAMN04488522_1021265</name>
</gene>
<dbReference type="EMBL" id="FQUQ01000002">
    <property type="protein sequence ID" value="SHF43731.1"/>
    <property type="molecule type" value="Genomic_DNA"/>
</dbReference>
<dbReference type="SUPFAM" id="SSF55298">
    <property type="entry name" value="YjgF-like"/>
    <property type="match status" value="1"/>
</dbReference>
<evidence type="ECO:0000313" key="3">
    <source>
        <dbReference type="EMBL" id="SHF43731.1"/>
    </source>
</evidence>
<dbReference type="PANTHER" id="PTHR11803:SF58">
    <property type="entry name" value="PROTEIN HMF1-RELATED"/>
    <property type="match status" value="1"/>
</dbReference>
<dbReference type="Proteomes" id="UP000184287">
    <property type="component" value="Unassembled WGS sequence"/>
</dbReference>
<reference evidence="4" key="1">
    <citation type="submission" date="2016-11" db="EMBL/GenBank/DDBJ databases">
        <authorList>
            <person name="Varghese N."/>
            <person name="Submissions S."/>
        </authorList>
    </citation>
    <scope>NUCLEOTIDE SEQUENCE [LARGE SCALE GENOMIC DNA]</scope>
    <source>
        <strain evidence="4">DSM 16990</strain>
    </source>
</reference>
<dbReference type="InterPro" id="IPR006175">
    <property type="entry name" value="YjgF/YER057c/UK114"/>
</dbReference>
<dbReference type="InterPro" id="IPR035959">
    <property type="entry name" value="RutC-like_sf"/>
</dbReference>
<name>A0A1M5BMJ9_9SPHI</name>
<dbReference type="GO" id="GO:0005829">
    <property type="term" value="C:cytosol"/>
    <property type="evidence" value="ECO:0007669"/>
    <property type="project" value="TreeGrafter"/>
</dbReference>
<dbReference type="AlphaFoldDB" id="A0A1M5BMJ9"/>
<keyword evidence="4" id="KW-1185">Reference proteome</keyword>
<protein>
    <submittedName>
        <fullName evidence="3">Enamine deaminase RidA, house cleaning of reactive enamine intermediates, YjgF/YER057c/UK114 family</fullName>
    </submittedName>
</protein>
<feature type="signal peptide" evidence="2">
    <location>
        <begin position="1"/>
        <end position="18"/>
    </location>
</feature>
<keyword evidence="2" id="KW-0732">Signal</keyword>
<dbReference type="PANTHER" id="PTHR11803">
    <property type="entry name" value="2-IMINOBUTANOATE/2-IMINOPROPANOATE DEAMINASE RIDA"/>
    <property type="match status" value="1"/>
</dbReference>
<sequence length="155" mass="17343">MNRLLFTIFLFLPMAMNAQQKNNPVKFFSSPAVAPVKGYSQAVEIDLGSSKMILLSGQVPLDVDRKIVGIGDMGLQTAQVFENIKKIIEEAGGTMDDLIKTVIYTTDISQIPKFREARDKYINLKQPPISTLVEVKKLFREEVLIEIEATAVIKK</sequence>
<dbReference type="STRING" id="288992.SAMN04488522_1021265"/>
<proteinExistence type="inferred from homology"/>
<dbReference type="CDD" id="cd00448">
    <property type="entry name" value="YjgF_YER057c_UK114_family"/>
    <property type="match status" value="1"/>
</dbReference>
<evidence type="ECO:0000313" key="4">
    <source>
        <dbReference type="Proteomes" id="UP000184287"/>
    </source>
</evidence>
<organism evidence="3 4">
    <name type="scientific">Pedobacter caeni</name>
    <dbReference type="NCBI Taxonomy" id="288992"/>
    <lineage>
        <taxon>Bacteria</taxon>
        <taxon>Pseudomonadati</taxon>
        <taxon>Bacteroidota</taxon>
        <taxon>Sphingobacteriia</taxon>
        <taxon>Sphingobacteriales</taxon>
        <taxon>Sphingobacteriaceae</taxon>
        <taxon>Pedobacter</taxon>
    </lineage>
</organism>
<dbReference type="RefSeq" id="WP_200800940.1">
    <property type="nucleotide sequence ID" value="NZ_FQUQ01000002.1"/>
</dbReference>
<dbReference type="Gene3D" id="3.30.1330.40">
    <property type="entry name" value="RutC-like"/>
    <property type="match status" value="1"/>
</dbReference>
<comment type="similarity">
    <text evidence="1">Belongs to the RutC family.</text>
</comment>